<keyword evidence="3" id="KW-0902">Two-component regulatory system</keyword>
<keyword evidence="5" id="KW-0812">Transmembrane</keyword>
<feature type="transmembrane region" description="Helical" evidence="5">
    <location>
        <begin position="350"/>
        <end position="368"/>
    </location>
</feature>
<dbReference type="SUPFAM" id="SSF55874">
    <property type="entry name" value="ATPase domain of HSP90 chaperone/DNA topoisomerase II/histidine kinase"/>
    <property type="match status" value="1"/>
</dbReference>
<keyword evidence="6" id="KW-0732">Signal</keyword>
<feature type="transmembrane region" description="Helical" evidence="5">
    <location>
        <begin position="258"/>
        <end position="281"/>
    </location>
</feature>
<protein>
    <submittedName>
        <fullName evidence="8">Sensor histidine kinase</fullName>
    </submittedName>
</protein>
<accession>A0A848HGB2</accession>
<dbReference type="Pfam" id="PF07695">
    <property type="entry name" value="7TMR-DISM_7TM"/>
    <property type="match status" value="1"/>
</dbReference>
<feature type="signal peptide" evidence="6">
    <location>
        <begin position="1"/>
        <end position="28"/>
    </location>
</feature>
<evidence type="ECO:0000256" key="2">
    <source>
        <dbReference type="ARBA" id="ARBA00022777"/>
    </source>
</evidence>
<keyword evidence="5" id="KW-1133">Transmembrane helix</keyword>
<feature type="coiled-coil region" evidence="4">
    <location>
        <begin position="405"/>
        <end position="439"/>
    </location>
</feature>
<dbReference type="InterPro" id="IPR050482">
    <property type="entry name" value="Sensor_HK_TwoCompSys"/>
</dbReference>
<feature type="transmembrane region" description="Helical" evidence="5">
    <location>
        <begin position="380"/>
        <end position="398"/>
    </location>
</feature>
<dbReference type="Proteomes" id="UP000541185">
    <property type="component" value="Unassembled WGS sequence"/>
</dbReference>
<proteinExistence type="predicted"/>
<comment type="caution">
    <text evidence="8">The sequence shown here is derived from an EMBL/GenBank/DDBJ whole genome shotgun (WGS) entry which is preliminary data.</text>
</comment>
<keyword evidence="5" id="KW-0472">Membrane</keyword>
<keyword evidence="1" id="KW-0808">Transferase</keyword>
<dbReference type="PANTHER" id="PTHR24421">
    <property type="entry name" value="NITRATE/NITRITE SENSOR PROTEIN NARX-RELATED"/>
    <property type="match status" value="1"/>
</dbReference>
<feature type="chain" id="PRO_5033068439" evidence="6">
    <location>
        <begin position="29"/>
        <end position="638"/>
    </location>
</feature>
<keyword evidence="9" id="KW-1185">Reference proteome</keyword>
<dbReference type="SMART" id="SM00387">
    <property type="entry name" value="HATPase_c"/>
    <property type="match status" value="1"/>
</dbReference>
<gene>
    <name evidence="8" type="ORF">HHL11_32285</name>
</gene>
<dbReference type="AlphaFoldDB" id="A0A848HGB2"/>
<evidence type="ECO:0000313" key="8">
    <source>
        <dbReference type="EMBL" id="NML48469.1"/>
    </source>
</evidence>
<feature type="transmembrane region" description="Helical" evidence="5">
    <location>
        <begin position="293"/>
        <end position="312"/>
    </location>
</feature>
<dbReference type="InterPro" id="IPR005467">
    <property type="entry name" value="His_kinase_dom"/>
</dbReference>
<dbReference type="GO" id="GO:0016301">
    <property type="term" value="F:kinase activity"/>
    <property type="evidence" value="ECO:0007669"/>
    <property type="project" value="UniProtKB-KW"/>
</dbReference>
<evidence type="ECO:0000313" key="9">
    <source>
        <dbReference type="Proteomes" id="UP000541185"/>
    </source>
</evidence>
<name>A0A848HGB2_9BURK</name>
<dbReference type="InterPro" id="IPR011623">
    <property type="entry name" value="7TMR_DISM_rcpt_extracell_dom1"/>
</dbReference>
<dbReference type="Pfam" id="PF02518">
    <property type="entry name" value="HATPase_c"/>
    <property type="match status" value="1"/>
</dbReference>
<reference evidence="8 9" key="1">
    <citation type="submission" date="2020-04" db="EMBL/GenBank/DDBJ databases">
        <title>Ramlibacter sp. G-1-2-2 isolated from soil.</title>
        <authorList>
            <person name="Dahal R.H."/>
        </authorList>
    </citation>
    <scope>NUCLEOTIDE SEQUENCE [LARGE SCALE GENOMIC DNA]</scope>
    <source>
        <strain evidence="8 9">G-1-2-2</strain>
    </source>
</reference>
<feature type="transmembrane region" description="Helical" evidence="5">
    <location>
        <begin position="227"/>
        <end position="246"/>
    </location>
</feature>
<feature type="transmembrane region" description="Helical" evidence="5">
    <location>
        <begin position="203"/>
        <end position="220"/>
    </location>
</feature>
<dbReference type="PROSITE" id="PS50109">
    <property type="entry name" value="HIS_KIN"/>
    <property type="match status" value="1"/>
</dbReference>
<keyword evidence="2 8" id="KW-0418">Kinase</keyword>
<dbReference type="CDD" id="cd16917">
    <property type="entry name" value="HATPase_UhpB-NarQ-NarX-like"/>
    <property type="match status" value="1"/>
</dbReference>
<evidence type="ECO:0000256" key="6">
    <source>
        <dbReference type="SAM" id="SignalP"/>
    </source>
</evidence>
<evidence type="ECO:0000259" key="7">
    <source>
        <dbReference type="PROSITE" id="PS50109"/>
    </source>
</evidence>
<dbReference type="InterPro" id="IPR036890">
    <property type="entry name" value="HATPase_C_sf"/>
</dbReference>
<evidence type="ECO:0000256" key="3">
    <source>
        <dbReference type="ARBA" id="ARBA00023012"/>
    </source>
</evidence>
<feature type="domain" description="Histidine kinase" evidence="7">
    <location>
        <begin position="414"/>
        <end position="634"/>
    </location>
</feature>
<dbReference type="Gene3D" id="3.30.565.10">
    <property type="entry name" value="Histidine kinase-like ATPase, C-terminal domain"/>
    <property type="match status" value="1"/>
</dbReference>
<sequence>MRHARKGCWATSVACLAALLLLAPPAAAGGLRITQAQLLTVEGRGFSPPPHAIAPQGPDGAWQPVALPHALPPQLLPEPEGGAARTVVTWYRAQVPAAAAGALAGPAYLYVPRWKTDGQIAVYADGRLVYRSHANLLWNGSNHPLWIALDGATAGPLPATVVLRIQRLHDTGGAISSLWLGDEAAIAWRYRVRDMLQIQLPRMTSAAFLAVGVFAFLVWLRRRQERLYLLFFLMSAASFVRNLHYYVGLERLPVSDAWFGWLTVASLFWLVATAHFFLVRLHGERRRWLDQTVLGVAAAVSLATLPALPSGLPGATLLAPLLYGILLAVSIVAFGFGLASSRRTRSRDALLLAGWSLVSLVLGAYEWALQNNRVDVEGSYLGSYAGIGAFLIFMLIMYRRYMGAMDDVRLANASLEHRLREREAELNASHERLRAVERRQMIADERERLMQDMHDGLGSSLVSALRAARQGRLDAAEVEVLLASCIDDLKLAIDSMETIDTDLLLLLATLRFRLESRLDGTGITLHWDVHEVPPLPWLDPRNALHVLRIVQEAFANALKHAHATEIRLRTDTAAGWVTVSIVDNGRGFDVAQALEAGGRGLGNQQRRAQAVGGDVRYESTPGGSVLVLRLPLVREGAT</sequence>
<evidence type="ECO:0000256" key="4">
    <source>
        <dbReference type="SAM" id="Coils"/>
    </source>
</evidence>
<dbReference type="InterPro" id="IPR003594">
    <property type="entry name" value="HATPase_dom"/>
</dbReference>
<feature type="transmembrane region" description="Helical" evidence="5">
    <location>
        <begin position="318"/>
        <end position="338"/>
    </location>
</feature>
<dbReference type="RefSeq" id="WP_169422808.1">
    <property type="nucleotide sequence ID" value="NZ_JABBFX010000005.1"/>
</dbReference>
<dbReference type="PANTHER" id="PTHR24421:SF58">
    <property type="entry name" value="SIGNAL TRANSDUCTION HISTIDINE-PROTEIN KINASE_PHOSPHATASE UHPB"/>
    <property type="match status" value="1"/>
</dbReference>
<evidence type="ECO:0000256" key="1">
    <source>
        <dbReference type="ARBA" id="ARBA00022679"/>
    </source>
</evidence>
<dbReference type="EMBL" id="JABBFX010000005">
    <property type="protein sequence ID" value="NML48469.1"/>
    <property type="molecule type" value="Genomic_DNA"/>
</dbReference>
<organism evidence="8 9">
    <name type="scientific">Ramlibacter agri</name>
    <dbReference type="NCBI Taxonomy" id="2728837"/>
    <lineage>
        <taxon>Bacteria</taxon>
        <taxon>Pseudomonadati</taxon>
        <taxon>Pseudomonadota</taxon>
        <taxon>Betaproteobacteria</taxon>
        <taxon>Burkholderiales</taxon>
        <taxon>Comamonadaceae</taxon>
        <taxon>Ramlibacter</taxon>
    </lineage>
</organism>
<evidence type="ECO:0000256" key="5">
    <source>
        <dbReference type="SAM" id="Phobius"/>
    </source>
</evidence>
<keyword evidence="4" id="KW-0175">Coiled coil</keyword>
<dbReference type="GO" id="GO:0000160">
    <property type="term" value="P:phosphorelay signal transduction system"/>
    <property type="evidence" value="ECO:0007669"/>
    <property type="project" value="UniProtKB-KW"/>
</dbReference>